<dbReference type="GO" id="GO:0006207">
    <property type="term" value="P:'de novo' pyrimidine nucleobase biosynthetic process"/>
    <property type="evidence" value="ECO:0007669"/>
    <property type="project" value="InterPro"/>
</dbReference>
<dbReference type="PROSITE" id="PS00113">
    <property type="entry name" value="ADENYLATE_KINASE"/>
    <property type="match status" value="1"/>
</dbReference>
<dbReference type="PANTHER" id="PTHR23359">
    <property type="entry name" value="NUCLEOTIDE KINASE"/>
    <property type="match status" value="1"/>
</dbReference>
<keyword evidence="6" id="KW-0665">Pyrimidine biosynthesis</keyword>
<evidence type="ECO:0000256" key="2">
    <source>
        <dbReference type="ARBA" id="ARBA00022679"/>
    </source>
</evidence>
<evidence type="ECO:0000256" key="8">
    <source>
        <dbReference type="ARBA" id="ARBA00048116"/>
    </source>
</evidence>
<comment type="caution">
    <text evidence="9">The sequence shown here is derived from an EMBL/GenBank/DDBJ whole genome shotgun (WGS) entry which is preliminary data.</text>
</comment>
<dbReference type="Proteomes" id="UP001178507">
    <property type="component" value="Unassembled WGS sequence"/>
</dbReference>
<dbReference type="SUPFAM" id="SSF52540">
    <property type="entry name" value="P-loop containing nucleoside triphosphate hydrolases"/>
    <property type="match status" value="1"/>
</dbReference>
<dbReference type="EMBL" id="CAUJNA010003344">
    <property type="protein sequence ID" value="CAJ1399694.1"/>
    <property type="molecule type" value="Genomic_DNA"/>
</dbReference>
<keyword evidence="5" id="KW-0067">ATP-binding</keyword>
<keyword evidence="7" id="KW-0539">Nucleus</keyword>
<dbReference type="GO" id="GO:0009123">
    <property type="term" value="P:nucleoside monophosphate metabolic process"/>
    <property type="evidence" value="ECO:0007669"/>
    <property type="project" value="UniProtKB-ARBA"/>
</dbReference>
<organism evidence="9 10">
    <name type="scientific">Effrenium voratum</name>
    <dbReference type="NCBI Taxonomy" id="2562239"/>
    <lineage>
        <taxon>Eukaryota</taxon>
        <taxon>Sar</taxon>
        <taxon>Alveolata</taxon>
        <taxon>Dinophyceae</taxon>
        <taxon>Suessiales</taxon>
        <taxon>Symbiodiniaceae</taxon>
        <taxon>Effrenium</taxon>
    </lineage>
</organism>
<evidence type="ECO:0000256" key="6">
    <source>
        <dbReference type="ARBA" id="ARBA00022975"/>
    </source>
</evidence>
<reference evidence="9" key="1">
    <citation type="submission" date="2023-08" db="EMBL/GenBank/DDBJ databases">
        <authorList>
            <person name="Chen Y."/>
            <person name="Shah S."/>
            <person name="Dougan E. K."/>
            <person name="Thang M."/>
            <person name="Chan C."/>
        </authorList>
    </citation>
    <scope>NUCLEOTIDE SEQUENCE</scope>
</reference>
<dbReference type="AlphaFoldDB" id="A0AA36NBC2"/>
<evidence type="ECO:0000256" key="4">
    <source>
        <dbReference type="ARBA" id="ARBA00022777"/>
    </source>
</evidence>
<dbReference type="InterPro" id="IPR000850">
    <property type="entry name" value="Adenylat/UMP-CMP_kin"/>
</dbReference>
<gene>
    <name evidence="9" type="ORF">EVOR1521_LOCUS23186</name>
</gene>
<dbReference type="Pfam" id="PF00406">
    <property type="entry name" value="ADK"/>
    <property type="match status" value="1"/>
</dbReference>
<keyword evidence="2" id="KW-0808">Transferase</keyword>
<evidence type="ECO:0000256" key="1">
    <source>
        <dbReference type="ARBA" id="ARBA00022490"/>
    </source>
</evidence>
<protein>
    <submittedName>
        <fullName evidence="9">Uncharacterized protein</fullName>
    </submittedName>
</protein>
<dbReference type="InterPro" id="IPR027417">
    <property type="entry name" value="P-loop_NTPase"/>
</dbReference>
<dbReference type="NCBIfam" id="TIGR01359">
    <property type="entry name" value="UMP_CMP_kin_fam"/>
    <property type="match status" value="1"/>
</dbReference>
<keyword evidence="3" id="KW-0547">Nucleotide-binding</keyword>
<dbReference type="GO" id="GO:0005524">
    <property type="term" value="F:ATP binding"/>
    <property type="evidence" value="ECO:0007669"/>
    <property type="project" value="UniProtKB-KW"/>
</dbReference>
<sequence>MVLWALRAPTRSLRLDGLRVARRRLGDSVQGPPVTDLPKNLQKAKEFFTKPALSYGEFKQQCVSLRPFAFAAICSGCVLSLVICPLKSSYWATWGPLSWLSYVKESVAGTSPPLFLKEKRCANATQALRPEPAAAAASLAATAKESPKEEKTQAPKPRVLFVLGGPGAGKGTQCGHICGAYPAWGHISAGDCLRAERQDPDSKDGELINSYIKEGKIVPVEITVRLLQKAMVAGQAEGKTSFLIDGFPRNLDNVTGWESVIGDSAEVLGVLFYEASELEMEKRLLGRSETSGRVDDNIESIRKRFQTYQKETMPIVEKYKAKNMVFTVDGMQTVDDAVSSPRGNIRPPATRLGLAWFARGMRAVESAKKMLKVRTGGLQVASVAEPDKPGITYYVDGGCVSVSWAAGGFGEYAVGDAEGNDSELTLSAVHSYLKVSGAGENAEDDTAWEMNGVYVLSNDDFWPEYRQYPSGEGRMMFTSGKWVLYNFAAGPENCYWEVEAESLNVPSEGWCVREGWDEENGSPPKISKHELKEGQDVKLRKLHPDSHIPADQYPGGVCPFSHGDICTVERIDGLFFAPKISPNLWIPCRAGVAVEALPEDEQEGERLEKADPRAKAKAKAKAKGKAKAKAMAKTMNEMQETGGEVLTVLKTLVEKVENLEAEMKKLQK</sequence>
<evidence type="ECO:0000256" key="7">
    <source>
        <dbReference type="ARBA" id="ARBA00023242"/>
    </source>
</evidence>
<evidence type="ECO:0000256" key="3">
    <source>
        <dbReference type="ARBA" id="ARBA00022741"/>
    </source>
</evidence>
<dbReference type="InterPro" id="IPR006266">
    <property type="entry name" value="UMP_CMP_kinase"/>
</dbReference>
<keyword evidence="4" id="KW-0418">Kinase</keyword>
<dbReference type="GO" id="GO:0016776">
    <property type="term" value="F:phosphotransferase activity, phosphate group as acceptor"/>
    <property type="evidence" value="ECO:0007669"/>
    <property type="project" value="InterPro"/>
</dbReference>
<keyword evidence="1" id="KW-0963">Cytoplasm</keyword>
<proteinExistence type="inferred from homology"/>
<keyword evidence="10" id="KW-1185">Reference proteome</keyword>
<evidence type="ECO:0000313" key="10">
    <source>
        <dbReference type="Proteomes" id="UP001178507"/>
    </source>
</evidence>
<dbReference type="InterPro" id="IPR033690">
    <property type="entry name" value="Adenylat_kinase_CS"/>
</dbReference>
<evidence type="ECO:0000256" key="5">
    <source>
        <dbReference type="ARBA" id="ARBA00022840"/>
    </source>
</evidence>
<accession>A0AA36NBC2</accession>
<dbReference type="HAMAP" id="MF_00235">
    <property type="entry name" value="Adenylate_kinase_Adk"/>
    <property type="match status" value="1"/>
</dbReference>
<dbReference type="GO" id="GO:0019205">
    <property type="term" value="F:nucleobase-containing compound kinase activity"/>
    <property type="evidence" value="ECO:0007669"/>
    <property type="project" value="InterPro"/>
</dbReference>
<evidence type="ECO:0000313" key="9">
    <source>
        <dbReference type="EMBL" id="CAJ1399694.1"/>
    </source>
</evidence>
<dbReference type="PRINTS" id="PR00094">
    <property type="entry name" value="ADENYLTKNASE"/>
</dbReference>
<dbReference type="Gene3D" id="3.40.50.300">
    <property type="entry name" value="P-loop containing nucleotide triphosphate hydrolases"/>
    <property type="match status" value="1"/>
</dbReference>
<dbReference type="CDD" id="cd01428">
    <property type="entry name" value="ADK"/>
    <property type="match status" value="1"/>
</dbReference>
<comment type="catalytic activity">
    <reaction evidence="8">
        <text>UMP + ATP = UDP + ADP</text>
        <dbReference type="Rhea" id="RHEA:24400"/>
        <dbReference type="ChEBI" id="CHEBI:30616"/>
        <dbReference type="ChEBI" id="CHEBI:57865"/>
        <dbReference type="ChEBI" id="CHEBI:58223"/>
        <dbReference type="ChEBI" id="CHEBI:456216"/>
        <dbReference type="EC" id="2.7.4.14"/>
    </reaction>
</comment>
<dbReference type="GO" id="GO:0006221">
    <property type="term" value="P:pyrimidine nucleotide biosynthetic process"/>
    <property type="evidence" value="ECO:0007669"/>
    <property type="project" value="UniProtKB-KW"/>
</dbReference>
<name>A0AA36NBC2_9DINO</name>